<dbReference type="GO" id="GO:0030246">
    <property type="term" value="F:carbohydrate binding"/>
    <property type="evidence" value="ECO:0007669"/>
    <property type="project" value="InterPro"/>
</dbReference>
<dbReference type="PROSITE" id="PS51175">
    <property type="entry name" value="CBM6"/>
    <property type="match status" value="2"/>
</dbReference>
<dbReference type="InterPro" id="IPR008979">
    <property type="entry name" value="Galactose-bd-like_sf"/>
</dbReference>
<dbReference type="InterPro" id="IPR005084">
    <property type="entry name" value="CBM6"/>
</dbReference>
<dbReference type="InterPro" id="IPR048395">
    <property type="entry name" value="Glyco_hydro_31_C"/>
</dbReference>
<dbReference type="Gene3D" id="2.60.120.260">
    <property type="entry name" value="Galactose-binding domain-like"/>
    <property type="match status" value="2"/>
</dbReference>
<evidence type="ECO:0000313" key="5">
    <source>
        <dbReference type="EMBL" id="SDO63674.1"/>
    </source>
</evidence>
<dbReference type="InterPro" id="IPR033403">
    <property type="entry name" value="DUF5110"/>
</dbReference>
<dbReference type="OrthoDB" id="176168at2"/>
<dbReference type="PANTHER" id="PTHR43863">
    <property type="entry name" value="HYDROLASE, PUTATIVE (AFU_ORTHOLOGUE AFUA_1G03140)-RELATED"/>
    <property type="match status" value="1"/>
</dbReference>
<evidence type="ECO:0000313" key="6">
    <source>
        <dbReference type="Proteomes" id="UP000199691"/>
    </source>
</evidence>
<accession>A0A1H0L5Z1</accession>
<dbReference type="SUPFAM" id="SSF51011">
    <property type="entry name" value="Glycosyl hydrolase domain"/>
    <property type="match status" value="1"/>
</dbReference>
<sequence>MRKRTTVIPLLALVTLALPAPATAQPTGTVTSGQARFQILSPTLVRSEFAGDRRFEDQATYNVVNRTFPRTPYTSRTENGWLVITTSAMTVRYRVGSGPFRADNLEIKTAGTTASPWRRVVCATGQLCEAEDQQREGMLVAADHPGHTGYGFVAGFSYANNSVTATVRAATAGRHRVVVKYANGQGGDGRHEDRTLGLGVDGQAARQVTLPRTTDWRDWRQAEFEVDLTAGEHRVSLTRRSGDSGNVNVDSLALLTAGQAYPAERAVDDCRFGTTCEAENGRISGPATIADEHAGFAGTGFVAELRGGTTLTQRVTSVPAAGTHPVVLRYANGAGGDGKHEPRTVHLNGQAVTLPTTANWATWATATAQVALPAGTSDLSLTCPDAGCHVNLDSVGLASTAQHVALGGYRRSLDGYTGTNGDPKLYPGLTHRDGWYLLDDTISALRNGTPRADRGAQPYQDGYLFGYGQNHKAALGDLAALTGGSKLLPRWAYGVWYSEYIDRTAADFRDRILPAFRQHGVPLDVLVVDTDYKAHNLWNGWRMDSSKFPDPQGFLDWAHGEGLHSTLNIHPSIQGDDPDFAQAQATAKGKLAKGSCANCYVFDWGDPDQLRAYLELHRKMPTDFWWLDWCCDGSGSSLRGVTPDTWINEQYSKIGAFAFSRGFGSLQAGGYSGAGPLQTGPWAEKRTTLHFTGDTSSTWGVLKGTIAYTSAEGVATGMSNISHDIGGHNDTTGLRGSETYLDNGQVRYTTKMPDDMYARWVQLGAFQPITRLHSNHGDRLPWQYGPAAQASATKFLNLRERLVPYIYTLAEEANRTGVPMVRPAWLEHPGSPEAYSTADSQFMLGSDVLVAPITTPGDVGETRVWFPPGQWTDYFTGRVYQGNSWATVSAGWDTMPVFLRSGGMLVERTSDVANDVKNPADELTVHVTAGAKGEFTLYEDGGRKLSSRTRIVQDGDTVTVHPARGWFPGKVSQRDWTVVVHEADGTSRTVKAAGKPAQQKVVIRLR</sequence>
<dbReference type="Pfam" id="PF21365">
    <property type="entry name" value="Glyco_hydro_31_3rd"/>
    <property type="match status" value="1"/>
</dbReference>
<dbReference type="GO" id="GO:0004553">
    <property type="term" value="F:hydrolase activity, hydrolyzing O-glycosyl compounds"/>
    <property type="evidence" value="ECO:0007669"/>
    <property type="project" value="InterPro"/>
</dbReference>
<evidence type="ECO:0000256" key="1">
    <source>
        <dbReference type="ARBA" id="ARBA00007806"/>
    </source>
</evidence>
<proteinExistence type="inferred from homology"/>
<keyword evidence="6" id="KW-1185">Reference proteome</keyword>
<dbReference type="RefSeq" id="WP_090096939.1">
    <property type="nucleotide sequence ID" value="NZ_FNIX01000003.1"/>
</dbReference>
<comment type="similarity">
    <text evidence="1 2">Belongs to the glycosyl hydrolase 31 family.</text>
</comment>
<feature type="chain" id="PRO_5011638569" evidence="3">
    <location>
        <begin position="25"/>
        <end position="1006"/>
    </location>
</feature>
<feature type="signal peptide" evidence="3">
    <location>
        <begin position="1"/>
        <end position="24"/>
    </location>
</feature>
<dbReference type="Pfam" id="PF03422">
    <property type="entry name" value="CBM_6"/>
    <property type="match status" value="1"/>
</dbReference>
<dbReference type="InterPro" id="IPR000322">
    <property type="entry name" value="Glyco_hydro_31_TIM"/>
</dbReference>
<keyword evidence="3" id="KW-0732">Signal</keyword>
<organism evidence="5 6">
    <name type="scientific">Lentzea jiangxiensis</name>
    <dbReference type="NCBI Taxonomy" id="641025"/>
    <lineage>
        <taxon>Bacteria</taxon>
        <taxon>Bacillati</taxon>
        <taxon>Actinomycetota</taxon>
        <taxon>Actinomycetes</taxon>
        <taxon>Pseudonocardiales</taxon>
        <taxon>Pseudonocardiaceae</taxon>
        <taxon>Lentzea</taxon>
    </lineage>
</organism>
<feature type="domain" description="CBM6" evidence="4">
    <location>
        <begin position="126"/>
        <end position="255"/>
    </location>
</feature>
<name>A0A1H0L5Z1_9PSEU</name>
<dbReference type="InterPro" id="IPR051816">
    <property type="entry name" value="Glycosyl_Hydrolase_31"/>
</dbReference>
<evidence type="ECO:0000259" key="4">
    <source>
        <dbReference type="PROSITE" id="PS51175"/>
    </source>
</evidence>
<protein>
    <submittedName>
        <fullName evidence="5">Carbohydrate binding module (Family 6)</fullName>
    </submittedName>
</protein>
<dbReference type="Pfam" id="PF17137">
    <property type="entry name" value="DUF5110"/>
    <property type="match status" value="1"/>
</dbReference>
<dbReference type="Gene3D" id="2.60.40.1180">
    <property type="entry name" value="Golgi alpha-mannosidase II"/>
    <property type="match status" value="2"/>
</dbReference>
<feature type="domain" description="CBM6" evidence="4">
    <location>
        <begin position="274"/>
        <end position="398"/>
    </location>
</feature>
<dbReference type="STRING" id="641025.SAMN05421507_103202"/>
<dbReference type="GO" id="GO:0005975">
    <property type="term" value="P:carbohydrate metabolic process"/>
    <property type="evidence" value="ECO:0007669"/>
    <property type="project" value="InterPro"/>
</dbReference>
<dbReference type="Gene3D" id="3.20.20.80">
    <property type="entry name" value="Glycosidases"/>
    <property type="match status" value="1"/>
</dbReference>
<keyword evidence="2" id="KW-0326">Glycosidase</keyword>
<dbReference type="Pfam" id="PF01055">
    <property type="entry name" value="Glyco_hydro_31_2nd"/>
    <property type="match status" value="1"/>
</dbReference>
<gene>
    <name evidence="5" type="ORF">SAMN05421507_103202</name>
</gene>
<dbReference type="SUPFAM" id="SSF51445">
    <property type="entry name" value="(Trans)glycosidases"/>
    <property type="match status" value="1"/>
</dbReference>
<dbReference type="Proteomes" id="UP000199691">
    <property type="component" value="Unassembled WGS sequence"/>
</dbReference>
<dbReference type="InterPro" id="IPR013780">
    <property type="entry name" value="Glyco_hydro_b"/>
</dbReference>
<dbReference type="InterPro" id="IPR017853">
    <property type="entry name" value="GH"/>
</dbReference>
<evidence type="ECO:0000256" key="2">
    <source>
        <dbReference type="RuleBase" id="RU361185"/>
    </source>
</evidence>
<dbReference type="PANTHER" id="PTHR43863:SF2">
    <property type="entry name" value="MALTASE-GLUCOAMYLASE"/>
    <property type="match status" value="1"/>
</dbReference>
<dbReference type="SUPFAM" id="SSF49785">
    <property type="entry name" value="Galactose-binding domain-like"/>
    <property type="match status" value="2"/>
</dbReference>
<evidence type="ECO:0000256" key="3">
    <source>
        <dbReference type="SAM" id="SignalP"/>
    </source>
</evidence>
<dbReference type="EMBL" id="FNIX01000003">
    <property type="protein sequence ID" value="SDO63674.1"/>
    <property type="molecule type" value="Genomic_DNA"/>
</dbReference>
<dbReference type="Pfam" id="PF16990">
    <property type="entry name" value="CBM_35"/>
    <property type="match status" value="1"/>
</dbReference>
<keyword evidence="2" id="KW-0378">Hydrolase</keyword>
<dbReference type="CDD" id="cd04083">
    <property type="entry name" value="CBM35_Lmo2446-like"/>
    <property type="match status" value="1"/>
</dbReference>
<dbReference type="AlphaFoldDB" id="A0A1H0L5Z1"/>
<reference evidence="6" key="1">
    <citation type="submission" date="2016-10" db="EMBL/GenBank/DDBJ databases">
        <authorList>
            <person name="Varghese N."/>
            <person name="Submissions S."/>
        </authorList>
    </citation>
    <scope>NUCLEOTIDE SEQUENCE [LARGE SCALE GENOMIC DNA]</scope>
    <source>
        <strain evidence="6">CGMCC 4.6609</strain>
    </source>
</reference>